<dbReference type="EMBL" id="MDDS01000011">
    <property type="protein sequence ID" value="ODP38888.1"/>
    <property type="molecule type" value="Genomic_DNA"/>
</dbReference>
<evidence type="ECO:0000313" key="1">
    <source>
        <dbReference type="EMBL" id="ODP38888.1"/>
    </source>
</evidence>
<comment type="caution">
    <text evidence="1">The sequence shown here is derived from an EMBL/GenBank/DDBJ whole genome shotgun (WGS) entry which is preliminary data.</text>
</comment>
<accession>A0A1E3LYQ3</accession>
<evidence type="ECO:0000313" key="2">
    <source>
        <dbReference type="Proteomes" id="UP000094487"/>
    </source>
</evidence>
<gene>
    <name evidence="1" type="ORF">BFL28_13070</name>
</gene>
<sequence length="320" mass="37144">MRQLDSKPTVEHGAVKTILEAKAKGYKTILTFKYHYNRMPFPKAGGEEYQRQIARTDAVLPLVMGKVDILMIGNEPFIESRQQDWNPNFNAFYEGLAKRVIDYRKQHCATACPTRLYMGALNQLPNPEWRNATTERWMAFVKATPELDGVSIHPHINGIEKSKIFLDYILPRMRPEQTFIVTEFSLIWWWQENMEKPVAPAFADKYGAPRTAQNWQIVQAALETPFPKAQWDDFLKMSPWFEGRKHYLRNQMKMFRDTGRLAVATYGFKQGSSMKAEWGPKKTPWLINSVFAPATIRKNADGTSQPNYAWIDDFRALQQN</sequence>
<organism evidence="1 2">
    <name type="scientific">Sphingomonas turrisvirgatae</name>
    <dbReference type="NCBI Taxonomy" id="1888892"/>
    <lineage>
        <taxon>Bacteria</taxon>
        <taxon>Pseudomonadati</taxon>
        <taxon>Pseudomonadota</taxon>
        <taxon>Alphaproteobacteria</taxon>
        <taxon>Sphingomonadales</taxon>
        <taxon>Sphingomonadaceae</taxon>
        <taxon>Sphingomonas</taxon>
    </lineage>
</organism>
<evidence type="ECO:0008006" key="3">
    <source>
        <dbReference type="Google" id="ProtNLM"/>
    </source>
</evidence>
<protein>
    <recommendedName>
        <fullName evidence="3">Glycoside hydrolase family 5 domain-containing protein</fullName>
    </recommendedName>
</protein>
<dbReference type="Proteomes" id="UP000094487">
    <property type="component" value="Unassembled WGS sequence"/>
</dbReference>
<name>A0A1E3LYQ3_9SPHN</name>
<dbReference type="AlphaFoldDB" id="A0A1E3LYQ3"/>
<dbReference type="STRING" id="1888892.BFL28_13070"/>
<reference evidence="1 2" key="1">
    <citation type="submission" date="2016-08" db="EMBL/GenBank/DDBJ databases">
        <title>Draft genome of the agarase producing Sphingomonas sp. MCT13.</title>
        <authorList>
            <person name="D'Andrea M.M."/>
            <person name="Rossolini G.M."/>
            <person name="Thaller M.C."/>
        </authorList>
    </citation>
    <scope>NUCLEOTIDE SEQUENCE [LARGE SCALE GENOMIC DNA]</scope>
    <source>
        <strain evidence="1 2">MCT13</strain>
    </source>
</reference>
<dbReference type="SUPFAM" id="SSF51445">
    <property type="entry name" value="(Trans)glycosidases"/>
    <property type="match status" value="1"/>
</dbReference>
<dbReference type="InterPro" id="IPR017853">
    <property type="entry name" value="GH"/>
</dbReference>
<keyword evidence="2" id="KW-1185">Reference proteome</keyword>
<proteinExistence type="predicted"/>